<dbReference type="AlphaFoldDB" id="A0AAV3Q7S0"/>
<accession>A0AAV3Q7S0</accession>
<dbReference type="Pfam" id="PF13456">
    <property type="entry name" value="RVT_3"/>
    <property type="match status" value="1"/>
</dbReference>
<dbReference type="SUPFAM" id="SSF56672">
    <property type="entry name" value="DNA/RNA polymerases"/>
    <property type="match status" value="1"/>
</dbReference>
<evidence type="ECO:0000259" key="1">
    <source>
        <dbReference type="Pfam" id="PF13456"/>
    </source>
</evidence>
<proteinExistence type="predicted"/>
<dbReference type="SUPFAM" id="SSF53098">
    <property type="entry name" value="Ribonuclease H-like"/>
    <property type="match status" value="1"/>
</dbReference>
<dbReference type="GO" id="GO:0003676">
    <property type="term" value="F:nucleic acid binding"/>
    <property type="evidence" value="ECO:0007669"/>
    <property type="project" value="InterPro"/>
</dbReference>
<dbReference type="EMBL" id="BAABME010003775">
    <property type="protein sequence ID" value="GAA0160094.1"/>
    <property type="molecule type" value="Genomic_DNA"/>
</dbReference>
<dbReference type="PANTHER" id="PTHR48475:SF2">
    <property type="entry name" value="RIBONUCLEASE H"/>
    <property type="match status" value="1"/>
</dbReference>
<dbReference type="PANTHER" id="PTHR48475">
    <property type="entry name" value="RIBONUCLEASE H"/>
    <property type="match status" value="1"/>
</dbReference>
<sequence>MDASRGYHQIKMNFVDEEKIAFITEYGLYCWKPERGEVLQLYLAVSDGVVSSVLIHETEGQQKPIYYIYFESHHVQVVTNQPVKRVIINPKLSGRLTTWAIELSEFDISYVPRTSIKAQAFVDFMVECTTQSPQIISGSSNFKPGTNNPEWVMLVDGAKNEKGLSTGILIRGPDEIVMEYALRFTFPTTNNEAEYEALVAGLAIVKSLGITRIWVKGNSKLMMDQVRGVCGVRHEPLAQNEEADHLSRLATTYYDELPKGAYVEVREKPAHKEVISMPVLGEPEDSRTPIVRYLVTGQLPENVTEARRMKNRSFWFYMYNKELYKKVMGWVSSQLGVPRRYTQSTG</sequence>
<dbReference type="CDD" id="cd09279">
    <property type="entry name" value="RNase_HI_like"/>
    <property type="match status" value="1"/>
</dbReference>
<dbReference type="InterPro" id="IPR012337">
    <property type="entry name" value="RNaseH-like_sf"/>
</dbReference>
<evidence type="ECO:0000313" key="3">
    <source>
        <dbReference type="Proteomes" id="UP001454036"/>
    </source>
</evidence>
<keyword evidence="3" id="KW-1185">Reference proteome</keyword>
<dbReference type="InterPro" id="IPR036397">
    <property type="entry name" value="RNaseH_sf"/>
</dbReference>
<dbReference type="InterPro" id="IPR043502">
    <property type="entry name" value="DNA/RNA_pol_sf"/>
</dbReference>
<evidence type="ECO:0000313" key="2">
    <source>
        <dbReference type="EMBL" id="GAA0160094.1"/>
    </source>
</evidence>
<protein>
    <recommendedName>
        <fullName evidence="1">RNase H type-1 domain-containing protein</fullName>
    </recommendedName>
</protein>
<dbReference type="Proteomes" id="UP001454036">
    <property type="component" value="Unassembled WGS sequence"/>
</dbReference>
<comment type="caution">
    <text evidence="2">The sequence shown here is derived from an EMBL/GenBank/DDBJ whole genome shotgun (WGS) entry which is preliminary data.</text>
</comment>
<organism evidence="2 3">
    <name type="scientific">Lithospermum erythrorhizon</name>
    <name type="common">Purple gromwell</name>
    <name type="synonym">Lithospermum officinale var. erythrorhizon</name>
    <dbReference type="NCBI Taxonomy" id="34254"/>
    <lineage>
        <taxon>Eukaryota</taxon>
        <taxon>Viridiplantae</taxon>
        <taxon>Streptophyta</taxon>
        <taxon>Embryophyta</taxon>
        <taxon>Tracheophyta</taxon>
        <taxon>Spermatophyta</taxon>
        <taxon>Magnoliopsida</taxon>
        <taxon>eudicotyledons</taxon>
        <taxon>Gunneridae</taxon>
        <taxon>Pentapetalae</taxon>
        <taxon>asterids</taxon>
        <taxon>lamiids</taxon>
        <taxon>Boraginales</taxon>
        <taxon>Boraginaceae</taxon>
        <taxon>Boraginoideae</taxon>
        <taxon>Lithospermeae</taxon>
        <taxon>Lithospermum</taxon>
    </lineage>
</organism>
<dbReference type="GO" id="GO:0004523">
    <property type="term" value="F:RNA-DNA hybrid ribonuclease activity"/>
    <property type="evidence" value="ECO:0007669"/>
    <property type="project" value="InterPro"/>
</dbReference>
<gene>
    <name evidence="2" type="ORF">LIER_16727</name>
</gene>
<reference evidence="2 3" key="1">
    <citation type="submission" date="2024-01" db="EMBL/GenBank/DDBJ databases">
        <title>The complete chloroplast genome sequence of Lithospermum erythrorhizon: insights into the phylogenetic relationship among Boraginaceae species and the maternal lineages of purple gromwells.</title>
        <authorList>
            <person name="Okada T."/>
            <person name="Watanabe K."/>
        </authorList>
    </citation>
    <scope>NUCLEOTIDE SEQUENCE [LARGE SCALE GENOMIC DNA]</scope>
</reference>
<feature type="domain" description="RNase H type-1" evidence="1">
    <location>
        <begin position="156"/>
        <end position="231"/>
    </location>
</feature>
<dbReference type="Gene3D" id="3.30.420.10">
    <property type="entry name" value="Ribonuclease H-like superfamily/Ribonuclease H"/>
    <property type="match status" value="1"/>
</dbReference>
<name>A0AAV3Q7S0_LITER</name>
<dbReference type="InterPro" id="IPR002156">
    <property type="entry name" value="RNaseH_domain"/>
</dbReference>